<dbReference type="PROSITE" id="PS50110">
    <property type="entry name" value="RESPONSE_REGULATORY"/>
    <property type="match status" value="1"/>
</dbReference>
<dbReference type="CDD" id="cd06170">
    <property type="entry name" value="LuxR_C_like"/>
    <property type="match status" value="1"/>
</dbReference>
<dbReference type="Gene3D" id="3.40.50.2300">
    <property type="match status" value="1"/>
</dbReference>
<evidence type="ECO:0000256" key="4">
    <source>
        <dbReference type="ARBA" id="ARBA00023163"/>
    </source>
</evidence>
<keyword evidence="3" id="KW-0238">DNA-binding</keyword>
<proteinExistence type="predicted"/>
<dbReference type="Pfam" id="PF00072">
    <property type="entry name" value="Response_reg"/>
    <property type="match status" value="1"/>
</dbReference>
<evidence type="ECO:0000256" key="6">
    <source>
        <dbReference type="SAM" id="MobiDB-lite"/>
    </source>
</evidence>
<dbReference type="PROSITE" id="PS00622">
    <property type="entry name" value="HTH_LUXR_1"/>
    <property type="match status" value="1"/>
</dbReference>
<name>A0A1E7KDF5_9ACTN</name>
<dbReference type="InterPro" id="IPR058245">
    <property type="entry name" value="NreC/VraR/RcsB-like_REC"/>
</dbReference>
<dbReference type="RefSeq" id="WP_069990500.1">
    <property type="nucleotide sequence ID" value="NZ_LJGV01000021.1"/>
</dbReference>
<feature type="compositionally biased region" description="Basic and acidic residues" evidence="6">
    <location>
        <begin position="231"/>
        <end position="249"/>
    </location>
</feature>
<evidence type="ECO:0000256" key="5">
    <source>
        <dbReference type="PROSITE-ProRule" id="PRU00169"/>
    </source>
</evidence>
<accession>A0A1E7KDF5</accession>
<dbReference type="InterPro" id="IPR001789">
    <property type="entry name" value="Sig_transdc_resp-reg_receiver"/>
</dbReference>
<dbReference type="PROSITE" id="PS50043">
    <property type="entry name" value="HTH_LUXR_2"/>
    <property type="match status" value="1"/>
</dbReference>
<dbReference type="CDD" id="cd17535">
    <property type="entry name" value="REC_NarL-like"/>
    <property type="match status" value="1"/>
</dbReference>
<dbReference type="PRINTS" id="PR00038">
    <property type="entry name" value="HTHLUXR"/>
</dbReference>
<dbReference type="SUPFAM" id="SSF46894">
    <property type="entry name" value="C-terminal effector domain of the bipartite response regulators"/>
    <property type="match status" value="1"/>
</dbReference>
<evidence type="ECO:0000313" key="9">
    <source>
        <dbReference type="EMBL" id="OEV01956.1"/>
    </source>
</evidence>
<dbReference type="SMART" id="SM00448">
    <property type="entry name" value="REC"/>
    <property type="match status" value="1"/>
</dbReference>
<feature type="region of interest" description="Disordered" evidence="6">
    <location>
        <begin position="219"/>
        <end position="283"/>
    </location>
</feature>
<gene>
    <name evidence="9" type="ORF">AN217_01305</name>
</gene>
<evidence type="ECO:0000313" key="10">
    <source>
        <dbReference type="Proteomes" id="UP000175829"/>
    </source>
</evidence>
<keyword evidence="1 5" id="KW-0597">Phosphoprotein</keyword>
<organism evidence="9 10">
    <name type="scientific">Streptomyces qinglanensis</name>
    <dbReference type="NCBI Taxonomy" id="943816"/>
    <lineage>
        <taxon>Bacteria</taxon>
        <taxon>Bacillati</taxon>
        <taxon>Actinomycetota</taxon>
        <taxon>Actinomycetes</taxon>
        <taxon>Kitasatosporales</taxon>
        <taxon>Streptomycetaceae</taxon>
        <taxon>Streptomyces</taxon>
    </lineage>
</organism>
<reference evidence="9 10" key="1">
    <citation type="journal article" date="2016" name="Front. Microbiol.">
        <title>Comparative Genomics Analysis of Streptomyces Species Reveals Their Adaptation to the Marine Environment and Their Diversity at the Genomic Level.</title>
        <authorList>
            <person name="Tian X."/>
            <person name="Zhang Z."/>
            <person name="Yang T."/>
            <person name="Chen M."/>
            <person name="Li J."/>
            <person name="Chen F."/>
            <person name="Yang J."/>
            <person name="Li W."/>
            <person name="Zhang B."/>
            <person name="Zhang Z."/>
            <person name="Wu J."/>
            <person name="Zhang C."/>
            <person name="Long L."/>
            <person name="Xiao J."/>
        </authorList>
    </citation>
    <scope>NUCLEOTIDE SEQUENCE [LARGE SCALE GENOMIC DNA]</scope>
    <source>
        <strain evidence="9 10">SCSIO M10379</strain>
    </source>
</reference>
<dbReference type="PANTHER" id="PTHR43214:SF24">
    <property type="entry name" value="TRANSCRIPTIONAL REGULATORY PROTEIN NARL-RELATED"/>
    <property type="match status" value="1"/>
</dbReference>
<protein>
    <submittedName>
        <fullName evidence="9">LuxR family transcriptional regulator</fullName>
    </submittedName>
</protein>
<dbReference type="Proteomes" id="UP000175829">
    <property type="component" value="Unassembled WGS sequence"/>
</dbReference>
<evidence type="ECO:0000259" key="7">
    <source>
        <dbReference type="PROSITE" id="PS50043"/>
    </source>
</evidence>
<dbReference type="SMART" id="SM00421">
    <property type="entry name" value="HTH_LUXR"/>
    <property type="match status" value="1"/>
</dbReference>
<keyword evidence="2" id="KW-0805">Transcription regulation</keyword>
<feature type="domain" description="HTH luxR-type" evidence="7">
    <location>
        <begin position="147"/>
        <end position="212"/>
    </location>
</feature>
<feature type="domain" description="Response regulatory" evidence="8">
    <location>
        <begin position="3"/>
        <end position="120"/>
    </location>
</feature>
<dbReference type="InterPro" id="IPR039420">
    <property type="entry name" value="WalR-like"/>
</dbReference>
<dbReference type="InterPro" id="IPR016032">
    <property type="entry name" value="Sig_transdc_resp-reg_C-effctor"/>
</dbReference>
<evidence type="ECO:0000259" key="8">
    <source>
        <dbReference type="PROSITE" id="PS50110"/>
    </source>
</evidence>
<evidence type="ECO:0000256" key="2">
    <source>
        <dbReference type="ARBA" id="ARBA00023015"/>
    </source>
</evidence>
<dbReference type="GO" id="GO:0000160">
    <property type="term" value="P:phosphorelay signal transduction system"/>
    <property type="evidence" value="ECO:0007669"/>
    <property type="project" value="InterPro"/>
</dbReference>
<sequence>MIRVVVVDDEELVRSGLRLVLGTAPDIEVVAVCGGGAAVATVLAHRPDVLLLDIRMPDVDGLTVLRRLHADPDAEAPRTAMLTTFDAEEYLGAALHAGAAGFLLKDTAPEQLVHAVRVLADGGRVLAPGVTSTVIGGYLGGRHGADAEHRAARLTCRERQVLALVGEGLSNNGIAQRLDLAHGTVKDHVSALLAKLGGLNRVQAAVLADRAGLVGCLSAERPGQSAPHEAAVPRREPERHGTPETREAGDTSDPLDSIEPSDASAPLETGETRNPTGPSDAVP</sequence>
<dbReference type="GO" id="GO:0006355">
    <property type="term" value="P:regulation of DNA-templated transcription"/>
    <property type="evidence" value="ECO:0007669"/>
    <property type="project" value="InterPro"/>
</dbReference>
<keyword evidence="4" id="KW-0804">Transcription</keyword>
<dbReference type="InterPro" id="IPR000792">
    <property type="entry name" value="Tscrpt_reg_LuxR_C"/>
</dbReference>
<evidence type="ECO:0000256" key="3">
    <source>
        <dbReference type="ARBA" id="ARBA00023125"/>
    </source>
</evidence>
<dbReference type="InterPro" id="IPR011006">
    <property type="entry name" value="CheY-like_superfamily"/>
</dbReference>
<evidence type="ECO:0000256" key="1">
    <source>
        <dbReference type="ARBA" id="ARBA00022553"/>
    </source>
</evidence>
<comment type="caution">
    <text evidence="9">The sequence shown here is derived from an EMBL/GenBank/DDBJ whole genome shotgun (WGS) entry which is preliminary data.</text>
</comment>
<dbReference type="PANTHER" id="PTHR43214">
    <property type="entry name" value="TWO-COMPONENT RESPONSE REGULATOR"/>
    <property type="match status" value="1"/>
</dbReference>
<dbReference type="Pfam" id="PF00196">
    <property type="entry name" value="GerE"/>
    <property type="match status" value="1"/>
</dbReference>
<feature type="modified residue" description="4-aspartylphosphate" evidence="5">
    <location>
        <position position="53"/>
    </location>
</feature>
<dbReference type="GO" id="GO:0003677">
    <property type="term" value="F:DNA binding"/>
    <property type="evidence" value="ECO:0007669"/>
    <property type="project" value="UniProtKB-KW"/>
</dbReference>
<dbReference type="SUPFAM" id="SSF52172">
    <property type="entry name" value="CheY-like"/>
    <property type="match status" value="1"/>
</dbReference>
<dbReference type="EMBL" id="LJGV01000021">
    <property type="protein sequence ID" value="OEV01956.1"/>
    <property type="molecule type" value="Genomic_DNA"/>
</dbReference>
<dbReference type="AlphaFoldDB" id="A0A1E7KDF5"/>
<dbReference type="PATRIC" id="fig|943816.4.peg.5344"/>